<dbReference type="InterPro" id="IPR041973">
    <property type="entry name" value="KOW_Spt5_1"/>
</dbReference>
<dbReference type="SMART" id="SM01104">
    <property type="entry name" value="CTD"/>
    <property type="match status" value="1"/>
</dbReference>
<feature type="compositionally biased region" description="Low complexity" evidence="10">
    <location>
        <begin position="1033"/>
        <end position="1048"/>
    </location>
</feature>
<feature type="compositionally biased region" description="Acidic residues" evidence="10">
    <location>
        <begin position="42"/>
        <end position="52"/>
    </location>
</feature>
<dbReference type="CDD" id="cd06083">
    <property type="entry name" value="KOW_Spt5_3"/>
    <property type="match status" value="1"/>
</dbReference>
<dbReference type="InterPro" id="IPR039659">
    <property type="entry name" value="SPT5"/>
</dbReference>
<dbReference type="Proteomes" id="UP001194746">
    <property type="component" value="Unassembled WGS sequence"/>
</dbReference>
<dbReference type="InterPro" id="IPR005100">
    <property type="entry name" value="NGN-domain"/>
</dbReference>
<dbReference type="Pfam" id="PF23291">
    <property type="entry name" value="KOW4_SPT5"/>
    <property type="match status" value="1"/>
</dbReference>
<dbReference type="InterPro" id="IPR022581">
    <property type="entry name" value="Spt5_N"/>
</dbReference>
<dbReference type="FunFam" id="3.30.70.940:FF:000005">
    <property type="entry name" value="Transcription elongation factor SPT5"/>
    <property type="match status" value="1"/>
</dbReference>
<dbReference type="AlphaFoldDB" id="A0AAD4CN49"/>
<dbReference type="InterPro" id="IPR014722">
    <property type="entry name" value="Rib_uL2_dom2"/>
</dbReference>
<dbReference type="InterPro" id="IPR006645">
    <property type="entry name" value="NGN-like_dom"/>
</dbReference>
<dbReference type="FunFam" id="2.30.30.30:FF:000018">
    <property type="entry name" value="Transcription elongation factor SPT5"/>
    <property type="match status" value="1"/>
</dbReference>
<feature type="compositionally biased region" description="Basic and acidic residues" evidence="10">
    <location>
        <begin position="177"/>
        <end position="194"/>
    </location>
</feature>
<dbReference type="GO" id="GO:0003746">
    <property type="term" value="F:translation elongation factor activity"/>
    <property type="evidence" value="ECO:0007669"/>
    <property type="project" value="UniProtKB-KW"/>
</dbReference>
<feature type="compositionally biased region" description="Basic and acidic residues" evidence="10">
    <location>
        <begin position="63"/>
        <end position="73"/>
    </location>
</feature>
<dbReference type="Pfam" id="PF23042">
    <property type="entry name" value="KOW1_SPT5"/>
    <property type="match status" value="1"/>
</dbReference>
<comment type="function">
    <text evidence="7 9">The SPT4-SPT5 complex mediates both activation and inhibition of transcription elongation, and plays a role in pre-mRNA processing. This complex seems to be important for the stability of the RNA polymerase II elongation machinery on the chromatin template but not for the inherent ability of this machinery to translocate down the gene.</text>
</comment>
<dbReference type="SMART" id="SM00738">
    <property type="entry name" value="NGN"/>
    <property type="match status" value="1"/>
</dbReference>
<reference evidence="14" key="1">
    <citation type="journal article" date="2019" name="Beilstein J. Org. Chem.">
        <title>Nanangenines: drimane sesquiterpenoids as the dominant metabolite cohort of a novel Australian fungus, Aspergillus nanangensis.</title>
        <authorList>
            <person name="Lacey H.J."/>
            <person name="Gilchrist C.L.M."/>
            <person name="Crombie A."/>
            <person name="Kalaitzis J.A."/>
            <person name="Vuong D."/>
            <person name="Rutledge P.J."/>
            <person name="Turner P."/>
            <person name="Pitt J.I."/>
            <person name="Lacey E."/>
            <person name="Chooi Y.H."/>
            <person name="Piggott A.M."/>
        </authorList>
    </citation>
    <scope>NUCLEOTIDE SEQUENCE</scope>
    <source>
        <strain evidence="14">MST-FP2251</strain>
    </source>
</reference>
<dbReference type="Pfam" id="PF03439">
    <property type="entry name" value="Spt5-NGN"/>
    <property type="match status" value="1"/>
</dbReference>
<evidence type="ECO:0000313" key="15">
    <source>
        <dbReference type="Proteomes" id="UP001194746"/>
    </source>
</evidence>
<comment type="similarity">
    <text evidence="2 9">Belongs to the SPT5 family.</text>
</comment>
<dbReference type="GO" id="GO:0032784">
    <property type="term" value="P:regulation of DNA-templated transcription elongation"/>
    <property type="evidence" value="ECO:0007669"/>
    <property type="project" value="InterPro"/>
</dbReference>
<dbReference type="InterPro" id="IPR036735">
    <property type="entry name" value="NGN_dom_sf"/>
</dbReference>
<dbReference type="CDD" id="cd09888">
    <property type="entry name" value="NGN_Euk"/>
    <property type="match status" value="1"/>
</dbReference>
<dbReference type="SMART" id="SM00739">
    <property type="entry name" value="KOW"/>
    <property type="match status" value="5"/>
</dbReference>
<keyword evidence="14" id="KW-0251">Elongation factor</keyword>
<evidence type="ECO:0000256" key="3">
    <source>
        <dbReference type="ARBA" id="ARBA00020181"/>
    </source>
</evidence>
<dbReference type="GO" id="GO:0006397">
    <property type="term" value="P:mRNA processing"/>
    <property type="evidence" value="ECO:0007669"/>
    <property type="project" value="UniProtKB-KW"/>
</dbReference>
<dbReference type="InterPro" id="IPR024945">
    <property type="entry name" value="Spt5_C_dom"/>
</dbReference>
<gene>
    <name evidence="14" type="primary">SPT5</name>
    <name evidence="14" type="ORF">FE257_008374</name>
</gene>
<sequence length="1068" mass="115081">MSHSLLDQDFGSDEEEEDFNPAPAEESDDENAGRAKASNRDYDDEEDDEEDTDVKAGRPAHRRGSEDDVRNRDEDDVEDAEPAAHDDEGTHEEGAEEEEGEEEDEDEDDDNDDDDEDAVSGRPRKRRRRGGVANFFEEEAGVDEDEDEAEDEEDELAELGGEMHPDDMDALPVGAETDDRRHRQLDRQRELEASMDAEKQAQLLKERYGRNRAAATDAVVVPKRLLLPSVEDPSIWGVRCKPGKEREVVFAIQKRIEERPPGSRNPIKIISAFERGGAMAGYIYIEARRQADVLEALQDMSNVYPRSKVILVPVREMPDLLRVQKSEELNPGGWVRIKRGKYQGDLAQIEEVETNGLAVTVRLVPRLDYGLNEDTAAPLVDPKRKRPGVNPAVARPPQRLFSEAEAKKKHGKYLSATSRLGPKSWNYLGETYIDGFLIKDMKVQHLVTKSVNPRLEEVTMFARGSEDGTANLDLASLAETLKNSTAEESYLPGDPVEVYRGEQQGLVGRTSSTRGDIVTVQVTQGDLAGQLIDAPVKTLRKRFREGDHVKVIGGSRYQDELGMVVQVKDDNVTLLSDMSMQEITVFSKDLRLSAETGVDGKLGMFDVHDLVQLDASTVACVVKVDRESLRVLDQNGSIRTVLPTQVASKITPRRDAVATDRNGAEIRHGDTVREGYGDQRSGVILHIHRSFLFLHNKAQAENSGIIVVRTTNVVTVSAKGGRSNGPDLTKLNPAVMRNAVPGGGSSMAPPKFMGRDRMIGKTVMVRKGPFKGLVGIVKDASDQQARVELHSKNKLVTIPKEILVVKDPVTGATVDMSRGKGGQRVPYGGSSGAPQSGWQGGRTPMAVGDSSRTPAWGMSSSARTPAWGGVGGSRTPAWKNDGSRTSNPYDGNRTAYGGGLGSRTPAWNAGARTPYDSGSGSSGFDAFAAGSRTPAWNSGNRTPAWSAGATASNGSKDSGNYDAPTPGGNYSAPTPGAYASAPTPGVSAPTPGAWPDSAPTPGAFNAPTPGGPSKRPYDAPTPAAWDGGNRPYDAPTPAMGGTAATPGAGPYGDGDDGGPRYEEGTPSP</sequence>
<dbReference type="InterPro" id="IPR041975">
    <property type="entry name" value="KOW_Spt5_2"/>
</dbReference>
<feature type="domain" description="KOW" evidence="12">
    <location>
        <begin position="489"/>
        <end position="516"/>
    </location>
</feature>
<dbReference type="Pfam" id="PF12815">
    <property type="entry name" value="CTD"/>
    <property type="match status" value="1"/>
</dbReference>
<feature type="compositionally biased region" description="Acidic residues" evidence="10">
    <location>
        <begin position="94"/>
        <end position="118"/>
    </location>
</feature>
<dbReference type="InterPro" id="IPR057936">
    <property type="entry name" value="KOWx_Spt5"/>
</dbReference>
<feature type="domain" description="KOW" evidence="12">
    <location>
        <begin position="328"/>
        <end position="355"/>
    </location>
</feature>
<dbReference type="GO" id="GO:0006357">
    <property type="term" value="P:regulation of transcription by RNA polymerase II"/>
    <property type="evidence" value="ECO:0007669"/>
    <property type="project" value="InterPro"/>
</dbReference>
<feature type="domain" description="KOW" evidence="12">
    <location>
        <begin position="665"/>
        <end position="690"/>
    </location>
</feature>
<feature type="region of interest" description="Disordered" evidence="10">
    <location>
        <begin position="814"/>
        <end position="920"/>
    </location>
</feature>
<proteinExistence type="inferred from homology"/>
<evidence type="ECO:0000259" key="13">
    <source>
        <dbReference type="SMART" id="SM01104"/>
    </source>
</evidence>
<dbReference type="InterPro" id="IPR005824">
    <property type="entry name" value="KOW"/>
</dbReference>
<evidence type="ECO:0000256" key="4">
    <source>
        <dbReference type="ARBA" id="ARBA00022664"/>
    </source>
</evidence>
<dbReference type="GO" id="GO:0032044">
    <property type="term" value="C:DSIF complex"/>
    <property type="evidence" value="ECO:0007669"/>
    <property type="project" value="TreeGrafter"/>
</dbReference>
<comment type="subunit">
    <text evidence="8">Component of the SPT4-SPT5 complex. Interacts with RNA polymerase II.</text>
</comment>
<keyword evidence="15" id="KW-1185">Reference proteome</keyword>
<evidence type="ECO:0000259" key="12">
    <source>
        <dbReference type="SMART" id="SM00739"/>
    </source>
</evidence>
<feature type="domain" description="Spt5 C-terminal" evidence="13">
    <location>
        <begin position="861"/>
        <end position="1001"/>
    </location>
</feature>
<keyword evidence="6 9" id="KW-0539">Nucleus</keyword>
<dbReference type="CDD" id="cd06084">
    <property type="entry name" value="KOW_Spt5_4"/>
    <property type="match status" value="1"/>
</dbReference>
<feature type="compositionally biased region" description="Polar residues" evidence="10">
    <location>
        <begin position="934"/>
        <end position="958"/>
    </location>
</feature>
<evidence type="ECO:0000256" key="1">
    <source>
        <dbReference type="ARBA" id="ARBA00004123"/>
    </source>
</evidence>
<evidence type="ECO:0000256" key="6">
    <source>
        <dbReference type="ARBA" id="ARBA00023242"/>
    </source>
</evidence>
<dbReference type="CDD" id="cd06082">
    <property type="entry name" value="KOW_Spt5_2"/>
    <property type="match status" value="1"/>
</dbReference>
<dbReference type="InterPro" id="IPR041978">
    <property type="entry name" value="KOW_Spt5_5"/>
</dbReference>
<dbReference type="InterPro" id="IPR017071">
    <property type="entry name" value="TF_Spt5_eukaryote"/>
</dbReference>
<dbReference type="GO" id="GO:0006368">
    <property type="term" value="P:transcription elongation by RNA polymerase II"/>
    <property type="evidence" value="ECO:0007669"/>
    <property type="project" value="TreeGrafter"/>
</dbReference>
<dbReference type="Pfam" id="PF23037">
    <property type="entry name" value="KOWx_SPT5"/>
    <property type="match status" value="1"/>
</dbReference>
<feature type="domain" description="KOW" evidence="12">
    <location>
        <begin position="542"/>
        <end position="570"/>
    </location>
</feature>
<feature type="compositionally biased region" description="Acidic residues" evidence="10">
    <location>
        <begin position="136"/>
        <end position="157"/>
    </location>
</feature>
<feature type="region of interest" description="Disordered" evidence="10">
    <location>
        <begin position="1"/>
        <end position="194"/>
    </location>
</feature>
<evidence type="ECO:0000256" key="9">
    <source>
        <dbReference type="PIRNR" id="PIRNR036945"/>
    </source>
</evidence>
<dbReference type="InterPro" id="IPR041976">
    <property type="entry name" value="KOW_Spt5_3"/>
</dbReference>
<evidence type="ECO:0000256" key="10">
    <source>
        <dbReference type="SAM" id="MobiDB-lite"/>
    </source>
</evidence>
<keyword evidence="4" id="KW-0507">mRNA processing</keyword>
<dbReference type="Gene3D" id="2.30.30.30">
    <property type="match status" value="3"/>
</dbReference>
<feature type="compositionally biased region" description="Acidic residues" evidence="10">
    <location>
        <begin position="10"/>
        <end position="30"/>
    </location>
</feature>
<evidence type="ECO:0000256" key="5">
    <source>
        <dbReference type="ARBA" id="ARBA00023163"/>
    </source>
</evidence>
<dbReference type="Pfam" id="PF11942">
    <property type="entry name" value="Spt5_N"/>
    <property type="match status" value="1"/>
</dbReference>
<feature type="region of interest" description="Disordered" evidence="10">
    <location>
        <begin position="933"/>
        <end position="1068"/>
    </location>
</feature>
<evidence type="ECO:0000256" key="2">
    <source>
        <dbReference type="ARBA" id="ARBA00006956"/>
    </source>
</evidence>
<dbReference type="GO" id="GO:0000785">
    <property type="term" value="C:chromatin"/>
    <property type="evidence" value="ECO:0007669"/>
    <property type="project" value="UniProtKB-ARBA"/>
</dbReference>
<evidence type="ECO:0000259" key="11">
    <source>
        <dbReference type="SMART" id="SM00738"/>
    </source>
</evidence>
<accession>A0AAD4CN49</accession>
<feature type="compositionally biased region" description="Polar residues" evidence="10">
    <location>
        <begin position="850"/>
        <end position="863"/>
    </location>
</feature>
<feature type="compositionally biased region" description="Basic and acidic residues" evidence="10">
    <location>
        <begin position="82"/>
        <end position="93"/>
    </location>
</feature>
<dbReference type="FunFam" id="2.30.30.30:FF:000029">
    <property type="entry name" value="Transcription elongation factor SPT5"/>
    <property type="match status" value="1"/>
</dbReference>
<dbReference type="CDD" id="cd06081">
    <property type="entry name" value="KOW_Spt5_1"/>
    <property type="match status" value="1"/>
</dbReference>
<comment type="subcellular location">
    <subcellularLocation>
        <location evidence="1 9">Nucleus</location>
    </subcellularLocation>
</comment>
<dbReference type="Pfam" id="PF23290">
    <property type="entry name" value="KOW5_SPT5"/>
    <property type="match status" value="1"/>
</dbReference>
<feature type="compositionally biased region" description="Basic and acidic residues" evidence="10">
    <location>
        <begin position="1057"/>
        <end position="1068"/>
    </location>
</feature>
<dbReference type="PANTHER" id="PTHR11125:SF7">
    <property type="entry name" value="TRANSCRIPTION ELONGATION FACTOR SPT5"/>
    <property type="match status" value="1"/>
</dbReference>
<comment type="caution">
    <text evidence="14">The sequence shown here is derived from an EMBL/GenBank/DDBJ whole genome shotgun (WGS) entry which is preliminary data.</text>
</comment>
<dbReference type="SUPFAM" id="SSF50104">
    <property type="entry name" value="Translation proteins SH3-like domain"/>
    <property type="match status" value="1"/>
</dbReference>
<dbReference type="CDD" id="cd06085">
    <property type="entry name" value="KOW_Spt5_5"/>
    <property type="match status" value="1"/>
</dbReference>
<dbReference type="EMBL" id="VCAU01000043">
    <property type="protein sequence ID" value="KAF9888798.1"/>
    <property type="molecule type" value="Genomic_DNA"/>
</dbReference>
<dbReference type="PANTHER" id="PTHR11125">
    <property type="entry name" value="SUPPRESSOR OF TY 5"/>
    <property type="match status" value="1"/>
</dbReference>
<dbReference type="GO" id="GO:0003729">
    <property type="term" value="F:mRNA binding"/>
    <property type="evidence" value="ECO:0007669"/>
    <property type="project" value="TreeGrafter"/>
</dbReference>
<organism evidence="14 15">
    <name type="scientific">Aspergillus nanangensis</name>
    <dbReference type="NCBI Taxonomy" id="2582783"/>
    <lineage>
        <taxon>Eukaryota</taxon>
        <taxon>Fungi</taxon>
        <taxon>Dikarya</taxon>
        <taxon>Ascomycota</taxon>
        <taxon>Pezizomycotina</taxon>
        <taxon>Eurotiomycetes</taxon>
        <taxon>Eurotiomycetidae</taxon>
        <taxon>Eurotiales</taxon>
        <taxon>Aspergillaceae</taxon>
        <taxon>Aspergillus</taxon>
        <taxon>Aspergillus subgen. Circumdati</taxon>
    </lineage>
</organism>
<evidence type="ECO:0000256" key="8">
    <source>
        <dbReference type="ARBA" id="ARBA00025870"/>
    </source>
</evidence>
<evidence type="ECO:0000313" key="14">
    <source>
        <dbReference type="EMBL" id="KAF9888798.1"/>
    </source>
</evidence>
<protein>
    <recommendedName>
        <fullName evidence="3 9">Transcription elongation factor SPT5</fullName>
    </recommendedName>
</protein>
<dbReference type="InterPro" id="IPR008991">
    <property type="entry name" value="Translation_prot_SH3-like_sf"/>
</dbReference>
<dbReference type="PIRSF" id="PIRSF036945">
    <property type="entry name" value="Spt5"/>
    <property type="match status" value="1"/>
</dbReference>
<dbReference type="Pfam" id="PF23284">
    <property type="entry name" value="KOW2_Spt5"/>
    <property type="match status" value="1"/>
</dbReference>
<evidence type="ECO:0000256" key="7">
    <source>
        <dbReference type="ARBA" id="ARBA00024691"/>
    </source>
</evidence>
<feature type="domain" description="KOW" evidence="12">
    <location>
        <begin position="756"/>
        <end position="783"/>
    </location>
</feature>
<name>A0AAD4CN49_ASPNN</name>
<dbReference type="InterPro" id="IPR041977">
    <property type="entry name" value="KOW_Spt5_4"/>
</dbReference>
<dbReference type="InterPro" id="IPR039385">
    <property type="entry name" value="NGN_Euk"/>
</dbReference>
<keyword evidence="14" id="KW-0648">Protein biosynthesis</keyword>
<dbReference type="Gene3D" id="3.30.70.940">
    <property type="entry name" value="NusG, N-terminal domain"/>
    <property type="match status" value="1"/>
</dbReference>
<keyword evidence="5 9" id="KW-0804">Transcription</keyword>
<reference evidence="14" key="2">
    <citation type="submission" date="2020-02" db="EMBL/GenBank/DDBJ databases">
        <authorList>
            <person name="Gilchrist C.L.M."/>
            <person name="Chooi Y.-H."/>
        </authorList>
    </citation>
    <scope>NUCLEOTIDE SEQUENCE</scope>
    <source>
        <strain evidence="14">MST-FP2251</strain>
    </source>
</reference>
<feature type="domain" description="NusG-like N-terminal" evidence="11">
    <location>
        <begin position="232"/>
        <end position="324"/>
    </location>
</feature>